<keyword evidence="3 4" id="KW-0408">Iron</keyword>
<name>A0AAX1UIN1_CERSP</name>
<comment type="caution">
    <text evidence="6">The sequence shown here is derived from an EMBL/GenBank/DDBJ whole genome shotgun (WGS) entry which is preliminary data.</text>
</comment>
<dbReference type="AlphaFoldDB" id="A0AAX1UIN1"/>
<dbReference type="Pfam" id="PF00034">
    <property type="entry name" value="Cytochrom_C"/>
    <property type="match status" value="2"/>
</dbReference>
<proteinExistence type="predicted"/>
<evidence type="ECO:0000313" key="6">
    <source>
        <dbReference type="EMBL" id="RHZ93251.1"/>
    </source>
</evidence>
<feature type="domain" description="Cytochrome c" evidence="5">
    <location>
        <begin position="38"/>
        <end position="146"/>
    </location>
</feature>
<organism evidence="6 7">
    <name type="scientific">Cereibacter sphaeroides</name>
    <name type="common">Rhodobacter sphaeroides</name>
    <dbReference type="NCBI Taxonomy" id="1063"/>
    <lineage>
        <taxon>Bacteria</taxon>
        <taxon>Pseudomonadati</taxon>
        <taxon>Pseudomonadota</taxon>
        <taxon>Alphaproteobacteria</taxon>
        <taxon>Rhodobacterales</taxon>
        <taxon>Paracoccaceae</taxon>
        <taxon>Cereibacter</taxon>
    </lineage>
</organism>
<gene>
    <name evidence="6" type="ORF">D1114_15125</name>
</gene>
<dbReference type="RefSeq" id="WP_119000649.1">
    <property type="nucleotide sequence ID" value="NZ_QWGP01000018.1"/>
</dbReference>
<keyword evidence="2 4" id="KW-0479">Metal-binding</keyword>
<evidence type="ECO:0000256" key="2">
    <source>
        <dbReference type="ARBA" id="ARBA00022723"/>
    </source>
</evidence>
<feature type="domain" description="Cytochrome c" evidence="5">
    <location>
        <begin position="187"/>
        <end position="293"/>
    </location>
</feature>
<dbReference type="PANTHER" id="PTHR35008:SF8">
    <property type="entry name" value="ALCOHOL DEHYDROGENASE CYTOCHROME C SUBUNIT"/>
    <property type="match status" value="1"/>
</dbReference>
<dbReference type="PROSITE" id="PS51007">
    <property type="entry name" value="CYTC"/>
    <property type="match status" value="2"/>
</dbReference>
<protein>
    <submittedName>
        <fullName evidence="6">Cytochrome C</fullName>
    </submittedName>
</protein>
<evidence type="ECO:0000313" key="7">
    <source>
        <dbReference type="Proteomes" id="UP000266305"/>
    </source>
</evidence>
<dbReference type="Proteomes" id="UP000266305">
    <property type="component" value="Unassembled WGS sequence"/>
</dbReference>
<dbReference type="EMBL" id="QWGP01000018">
    <property type="protein sequence ID" value="RHZ93251.1"/>
    <property type="molecule type" value="Genomic_DNA"/>
</dbReference>
<evidence type="ECO:0000256" key="4">
    <source>
        <dbReference type="PROSITE-ProRule" id="PRU00433"/>
    </source>
</evidence>
<keyword evidence="1 4" id="KW-0349">Heme</keyword>
<dbReference type="GO" id="GO:0046872">
    <property type="term" value="F:metal ion binding"/>
    <property type="evidence" value="ECO:0007669"/>
    <property type="project" value="UniProtKB-KW"/>
</dbReference>
<sequence>MRRSLTAGLALVLIAGAAGLWLTRPVKSDPELFAGLTGEASRGERIFWAGGCASCHAAPDASGEARLVLSGGERLTTDFGTFVVPNISPDPDHGIGGWSVADLDSALRHGTSPEGSHYYPSFPYTSYAHAEPQDVADLKAFLDTLPPSDRADEPHDLAFPFNQRIILGGWKLMAGGPSWIVEGDLAPEEERGRYLVEGLGHCGECHTPRNGLGLRDESRWLAGGPNPEGRGTIPNITPAKLDWSEGDIAEYLSSGFTPDYDSAGGQMADVVRNTSQLPDEDRQAIAAYLKRVPAVE</sequence>
<dbReference type="Gene3D" id="1.10.760.10">
    <property type="entry name" value="Cytochrome c-like domain"/>
    <property type="match status" value="2"/>
</dbReference>
<dbReference type="GO" id="GO:0020037">
    <property type="term" value="F:heme binding"/>
    <property type="evidence" value="ECO:0007669"/>
    <property type="project" value="InterPro"/>
</dbReference>
<evidence type="ECO:0000256" key="3">
    <source>
        <dbReference type="ARBA" id="ARBA00023004"/>
    </source>
</evidence>
<dbReference type="GO" id="GO:0009055">
    <property type="term" value="F:electron transfer activity"/>
    <property type="evidence" value="ECO:0007669"/>
    <property type="project" value="InterPro"/>
</dbReference>
<dbReference type="PANTHER" id="PTHR35008">
    <property type="entry name" value="BLL4482 PROTEIN-RELATED"/>
    <property type="match status" value="1"/>
</dbReference>
<reference evidence="6 7" key="1">
    <citation type="submission" date="2018-08" db="EMBL/GenBank/DDBJ databases">
        <title>Draft genome sequence of Rhodobacter sphaeroides FY.</title>
        <authorList>
            <person name="Rayyan A."/>
            <person name="Meyer T.E."/>
            <person name="Kyndt J.A."/>
        </authorList>
    </citation>
    <scope>NUCLEOTIDE SEQUENCE [LARGE SCALE GENOMIC DNA]</scope>
    <source>
        <strain evidence="6 7">FY</strain>
    </source>
</reference>
<dbReference type="InterPro" id="IPR036909">
    <property type="entry name" value="Cyt_c-like_dom_sf"/>
</dbReference>
<dbReference type="InterPro" id="IPR051459">
    <property type="entry name" value="Cytochrome_c-type_DH"/>
</dbReference>
<dbReference type="SUPFAM" id="SSF46626">
    <property type="entry name" value="Cytochrome c"/>
    <property type="match status" value="2"/>
</dbReference>
<accession>A0AAX1UIN1</accession>
<evidence type="ECO:0000259" key="5">
    <source>
        <dbReference type="PROSITE" id="PS51007"/>
    </source>
</evidence>
<evidence type="ECO:0000256" key="1">
    <source>
        <dbReference type="ARBA" id="ARBA00022617"/>
    </source>
</evidence>
<dbReference type="InterPro" id="IPR009056">
    <property type="entry name" value="Cyt_c-like_dom"/>
</dbReference>